<feature type="transmembrane region" description="Helical" evidence="5">
    <location>
        <begin position="247"/>
        <end position="267"/>
    </location>
</feature>
<evidence type="ECO:0000256" key="4">
    <source>
        <dbReference type="ARBA" id="ARBA00023136"/>
    </source>
</evidence>
<dbReference type="RefSeq" id="WP_036434796.1">
    <property type="nucleotide sequence ID" value="NZ_LR215039.1"/>
</dbReference>
<evidence type="ECO:0000256" key="1">
    <source>
        <dbReference type="ARBA" id="ARBA00004141"/>
    </source>
</evidence>
<proteinExistence type="predicted"/>
<feature type="transmembrane region" description="Helical" evidence="5">
    <location>
        <begin position="59"/>
        <end position="78"/>
    </location>
</feature>
<protein>
    <submittedName>
        <fullName evidence="7">ABC transporter</fullName>
    </submittedName>
</protein>
<evidence type="ECO:0000256" key="3">
    <source>
        <dbReference type="ARBA" id="ARBA00022989"/>
    </source>
</evidence>
<dbReference type="Pfam" id="PF12698">
    <property type="entry name" value="ABC2_membrane_3"/>
    <property type="match status" value="1"/>
</dbReference>
<evidence type="ECO:0000259" key="6">
    <source>
        <dbReference type="Pfam" id="PF12698"/>
    </source>
</evidence>
<dbReference type="InterPro" id="IPR013525">
    <property type="entry name" value="ABC2_TM"/>
</dbReference>
<feature type="transmembrane region" description="Helical" evidence="5">
    <location>
        <begin position="106"/>
        <end position="131"/>
    </location>
</feature>
<evidence type="ECO:0000313" key="7">
    <source>
        <dbReference type="EMBL" id="VEU76319.1"/>
    </source>
</evidence>
<accession>A0A449B6W1</accession>
<evidence type="ECO:0000256" key="5">
    <source>
        <dbReference type="SAM" id="Phobius"/>
    </source>
</evidence>
<dbReference type="AlphaFoldDB" id="A0A449B6W1"/>
<keyword evidence="2 5" id="KW-0812">Transmembrane</keyword>
<keyword evidence="4 5" id="KW-0472">Membrane</keyword>
<evidence type="ECO:0000313" key="8">
    <source>
        <dbReference type="Proteomes" id="UP000289497"/>
    </source>
</evidence>
<organism evidence="7 8">
    <name type="scientific">Mycoplasmopsis columboralis</name>
    <dbReference type="NCBI Taxonomy" id="171282"/>
    <lineage>
        <taxon>Bacteria</taxon>
        <taxon>Bacillati</taxon>
        <taxon>Mycoplasmatota</taxon>
        <taxon>Mycoplasmoidales</taxon>
        <taxon>Metamycoplasmataceae</taxon>
        <taxon>Mycoplasmopsis</taxon>
    </lineage>
</organism>
<reference evidence="7 8" key="1">
    <citation type="submission" date="2019-01" db="EMBL/GenBank/DDBJ databases">
        <authorList>
            <consortium name="Pathogen Informatics"/>
        </authorList>
    </citation>
    <scope>NUCLEOTIDE SEQUENCE [LARGE SCALE GENOMIC DNA]</scope>
    <source>
        <strain evidence="7 8">NCTC10179</strain>
    </source>
</reference>
<feature type="transmembrane region" description="Helical" evidence="5">
    <location>
        <begin position="213"/>
        <end position="235"/>
    </location>
</feature>
<comment type="subcellular location">
    <subcellularLocation>
        <location evidence="1">Membrane</location>
        <topology evidence="1">Multi-pass membrane protein</topology>
    </subcellularLocation>
</comment>
<sequence>MSTYILFRRQFLSLWNQKFRFFFSIFAPILIFVILLLVFNLVSLERGSKSLLARDNFQIGTGLIFLITIINGATLTVIQIQDNANKVVNDIKITPIKHWKIRYSYFLFNFVINFITTFIVFIIFIIFIIAFKVNQIRSFNSQLILKSIAADTFDQISSLVSYIKEKPELNSQYGSSANEILKIVENIYSETSNEPLNELFTYQIINVINLKSMISIFFLILLGAVLSSLFFPILLSRLRSLNVSQGVNVILIMFGGYFIGSFIPLSYYPEWLKSFCSIIPTTHILQIARHALYSNTANEASNLSLNPIALLNYNISVGWSLVYVSFWILALFWVNIFIDKLLNQINLFKRYLKDKYDKYFKKTTS</sequence>
<dbReference type="GO" id="GO:0140359">
    <property type="term" value="F:ABC-type transporter activity"/>
    <property type="evidence" value="ECO:0007669"/>
    <property type="project" value="InterPro"/>
</dbReference>
<dbReference type="KEGG" id="mcou:NCTC10179_00495"/>
<dbReference type="GO" id="GO:0016020">
    <property type="term" value="C:membrane"/>
    <property type="evidence" value="ECO:0007669"/>
    <property type="project" value="UniProtKB-SubCell"/>
</dbReference>
<dbReference type="OrthoDB" id="400853at2"/>
<feature type="domain" description="ABC-2 type transporter transmembrane" evidence="6">
    <location>
        <begin position="60"/>
        <end position="336"/>
    </location>
</feature>
<gene>
    <name evidence="7" type="ORF">NCTC10179_00495</name>
</gene>
<name>A0A449B6W1_9BACT</name>
<dbReference type="Proteomes" id="UP000289497">
    <property type="component" value="Chromosome"/>
</dbReference>
<feature type="transmembrane region" description="Helical" evidence="5">
    <location>
        <begin position="317"/>
        <end position="338"/>
    </location>
</feature>
<keyword evidence="8" id="KW-1185">Reference proteome</keyword>
<feature type="transmembrane region" description="Helical" evidence="5">
    <location>
        <begin position="21"/>
        <end position="39"/>
    </location>
</feature>
<dbReference type="EMBL" id="LR215039">
    <property type="protein sequence ID" value="VEU76319.1"/>
    <property type="molecule type" value="Genomic_DNA"/>
</dbReference>
<keyword evidence="3 5" id="KW-1133">Transmembrane helix</keyword>
<evidence type="ECO:0000256" key="2">
    <source>
        <dbReference type="ARBA" id="ARBA00022692"/>
    </source>
</evidence>